<reference evidence="3 4" key="1">
    <citation type="submission" date="2024-02" db="EMBL/GenBank/DDBJ databases">
        <title>De novo assembly and annotation of 12 fungi associated with fruit tree decline syndrome in Ontario, Canada.</title>
        <authorList>
            <person name="Sulman M."/>
            <person name="Ellouze W."/>
            <person name="Ilyukhin E."/>
        </authorList>
    </citation>
    <scope>NUCLEOTIDE SEQUENCE [LARGE SCALE GENOMIC DNA]</scope>
    <source>
        <strain evidence="3 4">FDS-637</strain>
    </source>
</reference>
<dbReference type="InterPro" id="IPR027417">
    <property type="entry name" value="P-loop_NTPase"/>
</dbReference>
<dbReference type="InterPro" id="IPR056024">
    <property type="entry name" value="DUF7605"/>
</dbReference>
<organism evidence="3 4">
    <name type="scientific">Diplodia seriata</name>
    <dbReference type="NCBI Taxonomy" id="420778"/>
    <lineage>
        <taxon>Eukaryota</taxon>
        <taxon>Fungi</taxon>
        <taxon>Dikarya</taxon>
        <taxon>Ascomycota</taxon>
        <taxon>Pezizomycotina</taxon>
        <taxon>Dothideomycetes</taxon>
        <taxon>Dothideomycetes incertae sedis</taxon>
        <taxon>Botryosphaeriales</taxon>
        <taxon>Botryosphaeriaceae</taxon>
        <taxon>Diplodia</taxon>
    </lineage>
</organism>
<dbReference type="SUPFAM" id="SSF52540">
    <property type="entry name" value="P-loop containing nucleoside triphosphate hydrolases"/>
    <property type="match status" value="1"/>
</dbReference>
<comment type="caution">
    <text evidence="3">The sequence shown here is derived from an EMBL/GenBank/DDBJ whole genome shotgun (WGS) entry which is preliminary data.</text>
</comment>
<dbReference type="GeneID" id="92014371"/>
<protein>
    <recommendedName>
        <fullName evidence="2">DUF7605 domain-containing protein</fullName>
    </recommendedName>
</protein>
<feature type="region of interest" description="Disordered" evidence="1">
    <location>
        <begin position="1"/>
        <end position="84"/>
    </location>
</feature>
<dbReference type="Pfam" id="PF24564">
    <property type="entry name" value="DUF7605"/>
    <property type="match status" value="1"/>
</dbReference>
<evidence type="ECO:0000259" key="2">
    <source>
        <dbReference type="Pfam" id="PF24564"/>
    </source>
</evidence>
<dbReference type="PANTHER" id="PTHR36681">
    <property type="entry name" value="NUCLEAR GTPASE, GERMINAL CENTER-ASSOCIATED, TANDEM DUPLICATE 3"/>
    <property type="match status" value="1"/>
</dbReference>
<evidence type="ECO:0000256" key="1">
    <source>
        <dbReference type="SAM" id="MobiDB-lite"/>
    </source>
</evidence>
<name>A0ABR3BY36_9PEZI</name>
<evidence type="ECO:0000313" key="4">
    <source>
        <dbReference type="Proteomes" id="UP001430584"/>
    </source>
</evidence>
<proteinExistence type="predicted"/>
<sequence>MEPRQADWIQPIDAHTSPVLLFPSQPSSSLDGSTKLSSMSRSSHVSESDSSQRKRSYYLIGQEEDGAVKPYNPAKEPLPKKEVNHPSFNEAEKAAKSIPAEIIAIIDQQECSNEDVDYIRDLAKGALTPKYPEGVKIGLRGDSGTGKSSIINSLLGKADIAPQGDDGGACTSVVHEFHKPRRDQPHACEAEIFFLTPAARVAILKEWLRDFYIFQHSDAEAGDDVFEKLEEASTTAIDGIFSLLCHRDECASREAVEKFLTTAQSQEDAGMISKLKDLPGTSDVNQTRVRASLQFLNNVDYIGVVSKVERVETDANTHRYLIDAFRRKRGANVLLVATGSESVNTKPHYLNKRISMAAPVDAANLTTLKGQLEMTALDLQKIQKELRIANRDRDRDAVESLAEEERVLEFQELSLGAKLSEYCVHMRNTKVSHTVGKKYFDLTKDPLPLPIFCVSNTEYAVHTNGYKRKDMPKMSVGATGIPALRAFLHGLPATRNFHAFQHHRKLVLPSLLNNLEMTCSQTKLMRRDELQEIILSALHPASEEIRRTFEAFWSTAIVPGIAKIKTNRAAYADHAKNQLSRWTQWANATHRAFCSHHGNWRTKKVGAHDWNGIMLEPLVKDVEKDIRGWDEASIALTVELSDKLNVLLTDLISRLEDAAGPSKGAMKVFFEEMRVQNQGLDLMCQSSVERLERDLSAVKERLTNTGDPECYFVNILKRTYEDCSDITGPNARQRRDIQLKDKLTQRVQGPFMALFNTAKAAASDVVKYHANRMDKEVNNIFAGFHRIFMRNFKTDEEDTPEAKALREKLRSRVASWRKVLTDDVDRHLLICSDYAESG</sequence>
<accession>A0ABR3BY36</accession>
<keyword evidence="4" id="KW-1185">Reference proteome</keyword>
<feature type="domain" description="DUF7605" evidence="2">
    <location>
        <begin position="568"/>
        <end position="745"/>
    </location>
</feature>
<gene>
    <name evidence="3" type="ORF">SLS55_010286</name>
</gene>
<dbReference type="Gene3D" id="3.40.50.300">
    <property type="entry name" value="P-loop containing nucleotide triphosphate hydrolases"/>
    <property type="match status" value="1"/>
</dbReference>
<dbReference type="Proteomes" id="UP001430584">
    <property type="component" value="Unassembled WGS sequence"/>
</dbReference>
<evidence type="ECO:0000313" key="3">
    <source>
        <dbReference type="EMBL" id="KAL0253313.1"/>
    </source>
</evidence>
<dbReference type="EMBL" id="JAJVCZ030000012">
    <property type="protein sequence ID" value="KAL0253313.1"/>
    <property type="molecule type" value="Genomic_DNA"/>
</dbReference>
<feature type="compositionally biased region" description="Low complexity" evidence="1">
    <location>
        <begin position="27"/>
        <end position="43"/>
    </location>
</feature>
<dbReference type="RefSeq" id="XP_066627957.1">
    <property type="nucleotide sequence ID" value="XM_066781674.1"/>
</dbReference>
<dbReference type="PANTHER" id="PTHR36681:SF3">
    <property type="entry name" value="NUCLEAR GTPASE, GERMINAL CENTER-ASSOCIATED, TANDEM DUPLICATE 3"/>
    <property type="match status" value="1"/>
</dbReference>